<evidence type="ECO:0000256" key="4">
    <source>
        <dbReference type="ARBA" id="ARBA00023136"/>
    </source>
</evidence>
<name>A0ABR0JZT7_9EURO</name>
<evidence type="ECO:0000256" key="5">
    <source>
        <dbReference type="SAM" id="Phobius"/>
    </source>
</evidence>
<organism evidence="6 7">
    <name type="scientific">Lithohypha guttulata</name>
    <dbReference type="NCBI Taxonomy" id="1690604"/>
    <lineage>
        <taxon>Eukaryota</taxon>
        <taxon>Fungi</taxon>
        <taxon>Dikarya</taxon>
        <taxon>Ascomycota</taxon>
        <taxon>Pezizomycotina</taxon>
        <taxon>Eurotiomycetes</taxon>
        <taxon>Chaetothyriomycetidae</taxon>
        <taxon>Chaetothyriales</taxon>
        <taxon>Trichomeriaceae</taxon>
        <taxon>Lithohypha</taxon>
    </lineage>
</organism>
<keyword evidence="2 5" id="KW-0812">Transmembrane</keyword>
<accession>A0ABR0JZT7</accession>
<evidence type="ECO:0000313" key="6">
    <source>
        <dbReference type="EMBL" id="KAK5079733.1"/>
    </source>
</evidence>
<dbReference type="Proteomes" id="UP001345013">
    <property type="component" value="Unassembled WGS sequence"/>
</dbReference>
<dbReference type="PANTHER" id="PTHR43066">
    <property type="entry name" value="RHOMBOID-RELATED PROTEIN"/>
    <property type="match status" value="1"/>
</dbReference>
<evidence type="ECO:0008006" key="8">
    <source>
        <dbReference type="Google" id="ProtNLM"/>
    </source>
</evidence>
<keyword evidence="7" id="KW-1185">Reference proteome</keyword>
<feature type="transmembrane region" description="Helical" evidence="5">
    <location>
        <begin position="88"/>
        <end position="110"/>
    </location>
</feature>
<dbReference type="SUPFAM" id="SSF144091">
    <property type="entry name" value="Rhomboid-like"/>
    <property type="match status" value="1"/>
</dbReference>
<comment type="caution">
    <text evidence="6">The sequence shown here is derived from an EMBL/GenBank/DDBJ whole genome shotgun (WGS) entry which is preliminary data.</text>
</comment>
<dbReference type="InterPro" id="IPR035952">
    <property type="entry name" value="Rhomboid-like_sf"/>
</dbReference>
<evidence type="ECO:0000256" key="3">
    <source>
        <dbReference type="ARBA" id="ARBA00022989"/>
    </source>
</evidence>
<feature type="transmembrane region" description="Helical" evidence="5">
    <location>
        <begin position="55"/>
        <end position="76"/>
    </location>
</feature>
<keyword evidence="4 5" id="KW-0472">Membrane</keyword>
<keyword evidence="3 5" id="KW-1133">Transmembrane helix</keyword>
<proteinExistence type="predicted"/>
<dbReference type="EMBL" id="JAVRRG010000176">
    <property type="protein sequence ID" value="KAK5079733.1"/>
    <property type="molecule type" value="Genomic_DNA"/>
</dbReference>
<evidence type="ECO:0000256" key="2">
    <source>
        <dbReference type="ARBA" id="ARBA00022692"/>
    </source>
</evidence>
<sequence>MVTASGFTHTPATRFLLTLLISLSLGASILSLKPYLPLKPTPHLWPYLQLWRITTFQLAYTSSTELLFAAAILYQMRVLERVWGTRKLASFVVSCYGLCMVGVVGLGLVVKVLSGGWWGYVPAGPSSVVIAVVAVWRREVPRLGGFKVLLGGDEREERDASTARGLELSDKWTVYVLASQLALSQFPFGLLHAAVGWLVGSAWTEELVPGGLVRWRVPAWVVGEDARYKSGRGQFEGLRRRLQEEDRDGMREVTTGGMAAANPSQDERRGFLGGVGRYFTSGS</sequence>
<evidence type="ECO:0000313" key="7">
    <source>
        <dbReference type="Proteomes" id="UP001345013"/>
    </source>
</evidence>
<comment type="subcellular location">
    <subcellularLocation>
        <location evidence="1">Membrane</location>
        <topology evidence="1">Multi-pass membrane protein</topology>
    </subcellularLocation>
</comment>
<dbReference type="PANTHER" id="PTHR43066:SF21">
    <property type="entry name" value="UBIQUITIN-ASSOCIATED DOMAIN-CONTAINING PROTEIN 2"/>
    <property type="match status" value="1"/>
</dbReference>
<evidence type="ECO:0000256" key="1">
    <source>
        <dbReference type="ARBA" id="ARBA00004141"/>
    </source>
</evidence>
<feature type="transmembrane region" description="Helical" evidence="5">
    <location>
        <begin position="116"/>
        <end position="136"/>
    </location>
</feature>
<protein>
    <recommendedName>
        <fullName evidence="8">Peptidase S54 rhomboid domain-containing protein</fullName>
    </recommendedName>
</protein>
<gene>
    <name evidence="6" type="ORF">LTR24_009005</name>
</gene>
<reference evidence="6 7" key="1">
    <citation type="submission" date="2023-08" db="EMBL/GenBank/DDBJ databases">
        <title>Black Yeasts Isolated from many extreme environments.</title>
        <authorList>
            <person name="Coleine C."/>
            <person name="Stajich J.E."/>
            <person name="Selbmann L."/>
        </authorList>
    </citation>
    <scope>NUCLEOTIDE SEQUENCE [LARGE SCALE GENOMIC DNA]</scope>
    <source>
        <strain evidence="6 7">CCFEE 5885</strain>
    </source>
</reference>